<sequence>MITPPKHSYNTLNLGCFSTGTSPLFTSIDRTMTAIADSVPPPVSHCPRPSSVPSTAAVAGAVAAAAAGFTGHRDALGFLSTRITSPLSDGPLNSPTLDYKENASAATAYSLTTPPSSCGQQACKLYFSFLCVSVESRFGIC</sequence>
<reference evidence="1 2" key="2">
    <citation type="submission" date="2018-11" db="EMBL/GenBank/DDBJ databases">
        <authorList>
            <consortium name="Pathogen Informatics"/>
        </authorList>
    </citation>
    <scope>NUCLEOTIDE SEQUENCE [LARGE SCALE GENOMIC DNA]</scope>
    <source>
        <strain evidence="1 2">Egypt</strain>
    </source>
</reference>
<organism evidence="3">
    <name type="scientific">Echinostoma caproni</name>
    <dbReference type="NCBI Taxonomy" id="27848"/>
    <lineage>
        <taxon>Eukaryota</taxon>
        <taxon>Metazoa</taxon>
        <taxon>Spiralia</taxon>
        <taxon>Lophotrochozoa</taxon>
        <taxon>Platyhelminthes</taxon>
        <taxon>Trematoda</taxon>
        <taxon>Digenea</taxon>
        <taxon>Plagiorchiida</taxon>
        <taxon>Echinostomata</taxon>
        <taxon>Echinostomatoidea</taxon>
        <taxon>Echinostomatidae</taxon>
        <taxon>Echinostoma</taxon>
    </lineage>
</organism>
<dbReference type="Proteomes" id="UP000272942">
    <property type="component" value="Unassembled WGS sequence"/>
</dbReference>
<reference evidence="3" key="1">
    <citation type="submission" date="2016-06" db="UniProtKB">
        <authorList>
            <consortium name="WormBaseParasite"/>
        </authorList>
    </citation>
    <scope>IDENTIFICATION</scope>
</reference>
<name>A0A183AX00_9TREM</name>
<evidence type="ECO:0000313" key="1">
    <source>
        <dbReference type="EMBL" id="VDP88562.1"/>
    </source>
</evidence>
<proteinExistence type="predicted"/>
<evidence type="ECO:0000313" key="3">
    <source>
        <dbReference type="WBParaSite" id="ECPE_0001152001-mRNA-1"/>
    </source>
</evidence>
<evidence type="ECO:0000313" key="2">
    <source>
        <dbReference type="Proteomes" id="UP000272942"/>
    </source>
</evidence>
<dbReference type="WBParaSite" id="ECPE_0001152001-mRNA-1">
    <property type="protein sequence ID" value="ECPE_0001152001-mRNA-1"/>
    <property type="gene ID" value="ECPE_0001152001"/>
</dbReference>
<accession>A0A183AX00</accession>
<protein>
    <submittedName>
        <fullName evidence="1 3">Uncharacterized protein</fullName>
    </submittedName>
</protein>
<gene>
    <name evidence="1" type="ORF">ECPE_LOCUS11485</name>
</gene>
<dbReference type="EMBL" id="UZAN01050926">
    <property type="protein sequence ID" value="VDP88562.1"/>
    <property type="molecule type" value="Genomic_DNA"/>
</dbReference>
<keyword evidence="2" id="KW-1185">Reference proteome</keyword>
<dbReference type="OrthoDB" id="10559327at2759"/>
<dbReference type="AlphaFoldDB" id="A0A183AX00"/>